<organism evidence="8 9">
    <name type="scientific">Pelotomaculum thermopropionicum</name>
    <dbReference type="NCBI Taxonomy" id="110500"/>
    <lineage>
        <taxon>Bacteria</taxon>
        <taxon>Bacillati</taxon>
        <taxon>Bacillota</taxon>
        <taxon>Clostridia</taxon>
        <taxon>Eubacteriales</taxon>
        <taxon>Desulfotomaculaceae</taxon>
        <taxon>Pelotomaculum</taxon>
    </lineage>
</organism>
<keyword evidence="3 7" id="KW-0479">Metal-binding</keyword>
<dbReference type="GO" id="GO:0046872">
    <property type="term" value="F:metal ion binding"/>
    <property type="evidence" value="ECO:0007669"/>
    <property type="project" value="UniProtKB-KW"/>
</dbReference>
<dbReference type="Proteomes" id="UP000054705">
    <property type="component" value="Unassembled WGS sequence"/>
</dbReference>
<dbReference type="PIRSF" id="PIRSF000216">
    <property type="entry name" value="NADH_DH_24kDa"/>
    <property type="match status" value="1"/>
</dbReference>
<keyword evidence="5 7" id="KW-0411">Iron-sulfur</keyword>
<feature type="binding site" evidence="7">
    <location>
        <position position="95"/>
    </location>
    <ligand>
        <name>[2Fe-2S] cluster</name>
        <dbReference type="ChEBI" id="CHEBI:190135"/>
    </ligand>
</feature>
<dbReference type="InterPro" id="IPR002023">
    <property type="entry name" value="NuoE-like"/>
</dbReference>
<evidence type="ECO:0000256" key="2">
    <source>
        <dbReference type="ARBA" id="ARBA00022714"/>
    </source>
</evidence>
<comment type="cofactor">
    <cofactor evidence="6">
        <name>[2Fe-2S] cluster</name>
        <dbReference type="ChEBI" id="CHEBI:190135"/>
    </cofactor>
</comment>
<protein>
    <submittedName>
        <fullName evidence="8">NADH:ubiquinone oxidoreductase, 24 kD subunit</fullName>
    </submittedName>
</protein>
<feature type="binding site" evidence="7">
    <location>
        <position position="135"/>
    </location>
    <ligand>
        <name>[2Fe-2S] cluster</name>
        <dbReference type="ChEBI" id="CHEBI:190135"/>
    </ligand>
</feature>
<dbReference type="Pfam" id="PF01257">
    <property type="entry name" value="2Fe-2S_thioredx"/>
    <property type="match status" value="1"/>
</dbReference>
<keyword evidence="8" id="KW-0830">Ubiquinone</keyword>
<accession>A0A117M3M9</accession>
<evidence type="ECO:0000256" key="6">
    <source>
        <dbReference type="ARBA" id="ARBA00034078"/>
    </source>
</evidence>
<dbReference type="EMBL" id="LGGS01000081">
    <property type="protein sequence ID" value="KUK82582.1"/>
    <property type="molecule type" value="Genomic_DNA"/>
</dbReference>
<dbReference type="InterPro" id="IPR041921">
    <property type="entry name" value="NuoE_N"/>
</dbReference>
<keyword evidence="2 7" id="KW-0001">2Fe-2S</keyword>
<feature type="binding site" evidence="7">
    <location>
        <position position="131"/>
    </location>
    <ligand>
        <name>[2Fe-2S] cluster</name>
        <dbReference type="ChEBI" id="CHEBI:190135"/>
    </ligand>
</feature>
<dbReference type="Gene3D" id="1.10.10.1590">
    <property type="entry name" value="NADH-quinone oxidoreductase subunit E"/>
    <property type="match status" value="1"/>
</dbReference>
<dbReference type="InterPro" id="IPR036249">
    <property type="entry name" value="Thioredoxin-like_sf"/>
</dbReference>
<evidence type="ECO:0000256" key="3">
    <source>
        <dbReference type="ARBA" id="ARBA00022723"/>
    </source>
</evidence>
<evidence type="ECO:0000256" key="4">
    <source>
        <dbReference type="ARBA" id="ARBA00023004"/>
    </source>
</evidence>
<feature type="binding site" evidence="7">
    <location>
        <position position="90"/>
    </location>
    <ligand>
        <name>[2Fe-2S] cluster</name>
        <dbReference type="ChEBI" id="CHEBI:190135"/>
    </ligand>
</feature>
<comment type="caution">
    <text evidence="8">The sequence shown here is derived from an EMBL/GenBank/DDBJ whole genome shotgun (WGS) entry which is preliminary data.</text>
</comment>
<dbReference type="Gene3D" id="3.40.30.10">
    <property type="entry name" value="Glutaredoxin"/>
    <property type="match status" value="1"/>
</dbReference>
<dbReference type="FunFam" id="3.40.30.10:FF:000015">
    <property type="entry name" value="NADH-quinone oxidoreductase subunit E"/>
    <property type="match status" value="1"/>
</dbReference>
<dbReference type="CDD" id="cd03064">
    <property type="entry name" value="TRX_Fd_NuoE"/>
    <property type="match status" value="1"/>
</dbReference>
<dbReference type="InterPro" id="IPR042128">
    <property type="entry name" value="NuoE_dom"/>
</dbReference>
<dbReference type="GO" id="GO:0016491">
    <property type="term" value="F:oxidoreductase activity"/>
    <property type="evidence" value="ECO:0007669"/>
    <property type="project" value="InterPro"/>
</dbReference>
<name>A0A117M3M9_9FIRM</name>
<evidence type="ECO:0000313" key="9">
    <source>
        <dbReference type="Proteomes" id="UP000054705"/>
    </source>
</evidence>
<dbReference type="InterPro" id="IPR028431">
    <property type="entry name" value="NADP_DH_HndA-like"/>
</dbReference>
<evidence type="ECO:0000313" key="8">
    <source>
        <dbReference type="EMBL" id="KUK82582.1"/>
    </source>
</evidence>
<keyword evidence="4 7" id="KW-0408">Iron</keyword>
<comment type="cofactor">
    <cofactor evidence="7">
        <name>[2Fe-2S] cluster</name>
        <dbReference type="ChEBI" id="CHEBI:190135"/>
    </cofactor>
    <text evidence="7">Binds 1 [2Fe-2S] cluster.</text>
</comment>
<comment type="similarity">
    <text evidence="1">Belongs to the complex I 24 kDa subunit family.</text>
</comment>
<dbReference type="AlphaFoldDB" id="A0A117M3M9"/>
<dbReference type="PANTHER" id="PTHR43342">
    <property type="entry name" value="NADH-QUINONE OXIDOREDUCTASE, E SUBUNIT"/>
    <property type="match status" value="1"/>
</dbReference>
<dbReference type="SUPFAM" id="SSF52833">
    <property type="entry name" value="Thioredoxin-like"/>
    <property type="match status" value="1"/>
</dbReference>
<gene>
    <name evidence="8" type="ORF">XD97_0400</name>
</gene>
<dbReference type="NCBIfam" id="NF005722">
    <property type="entry name" value="PRK07539.1-2"/>
    <property type="match status" value="1"/>
</dbReference>
<dbReference type="PANTHER" id="PTHR43342:SF2">
    <property type="entry name" value="POTENTIAL NAD-REDUCING HYDROGENASE SUBUNIT"/>
    <property type="match status" value="1"/>
</dbReference>
<evidence type="ECO:0000256" key="1">
    <source>
        <dbReference type="ARBA" id="ARBA00010643"/>
    </source>
</evidence>
<sequence length="165" mass="17936">MVACGCKCEEPGKDELSKQLELIIDEYRGQPSGLIQVLTKAQELIGYLPKWSLISIAKGLGVSLQEVYGVATFYAFFSLIPRGRHKISVCAGTACYVKGTNMVIKTIRDALGIKPGQTTPDSRYTLETVRCIGACGLAPAMIIDGKDVHGRLEAEQIPDILEQYA</sequence>
<evidence type="ECO:0000256" key="5">
    <source>
        <dbReference type="ARBA" id="ARBA00023014"/>
    </source>
</evidence>
<proteinExistence type="inferred from homology"/>
<evidence type="ECO:0000256" key="7">
    <source>
        <dbReference type="PIRSR" id="PIRSR000216-1"/>
    </source>
</evidence>
<dbReference type="GO" id="GO:0051537">
    <property type="term" value="F:2 iron, 2 sulfur cluster binding"/>
    <property type="evidence" value="ECO:0007669"/>
    <property type="project" value="UniProtKB-KW"/>
</dbReference>
<reference evidence="9" key="1">
    <citation type="journal article" date="2015" name="MBio">
        <title>Genome-Resolved Metagenomic Analysis Reveals Roles for Candidate Phyla and Other Microbial Community Members in Biogeochemical Transformations in Oil Reservoirs.</title>
        <authorList>
            <person name="Hu P."/>
            <person name="Tom L."/>
            <person name="Singh A."/>
            <person name="Thomas B.C."/>
            <person name="Baker B.J."/>
            <person name="Piceno Y.M."/>
            <person name="Andersen G.L."/>
            <person name="Banfield J.F."/>
        </authorList>
    </citation>
    <scope>NUCLEOTIDE SEQUENCE [LARGE SCALE GENOMIC DNA]</scope>
</reference>